<evidence type="ECO:0000313" key="2">
    <source>
        <dbReference type="Proteomes" id="UP000177912"/>
    </source>
</evidence>
<proteinExistence type="predicted"/>
<dbReference type="Proteomes" id="UP000177912">
    <property type="component" value="Unassembled WGS sequence"/>
</dbReference>
<sequence>MGDTMKHLITVLVAVMIAVSSAEAQKLRVRSYDPATGQKSGWQRLNDGQQRGFPQVGQSVRPEVAVAQQSGNGSPDALGLRQARVERVENAIPIIVGEAQGMDRVSDFYNQGFFRGSGRFVRIPVFPEYQIYDKYGSMGGVLQRLVADRLHDFGYAPIAPSTGSQSHARAVVNDELSDRQLETTVMREAEYIFVVSYGFLNTGKSGTEIDGRRMSNIANRLIRNGRTGRIIQAVGDNVGSMKIQGKTAGILWVGCYTPDGTLVKKFQGVYEFSWKEYSELQAFGYGRVDSNDPTLTLLAQALVNRAFPGGGQQ</sequence>
<gene>
    <name evidence="1" type="ORF">A2826_02395</name>
</gene>
<evidence type="ECO:0000313" key="1">
    <source>
        <dbReference type="EMBL" id="OGE80307.1"/>
    </source>
</evidence>
<accession>A0A1F5NRM0</accession>
<organism evidence="1 2">
    <name type="scientific">Candidatus Doudnabacteria bacterium RIFCSPHIGHO2_01_FULL_43_23</name>
    <dbReference type="NCBI Taxonomy" id="1817822"/>
    <lineage>
        <taxon>Bacteria</taxon>
        <taxon>Candidatus Doudnaibacteriota</taxon>
    </lineage>
</organism>
<name>A0A1F5NRM0_9BACT</name>
<protein>
    <submittedName>
        <fullName evidence="1">Uncharacterized protein</fullName>
    </submittedName>
</protein>
<comment type="caution">
    <text evidence="1">The sequence shown here is derived from an EMBL/GenBank/DDBJ whole genome shotgun (WGS) entry which is preliminary data.</text>
</comment>
<reference evidence="1 2" key="1">
    <citation type="journal article" date="2016" name="Nat. Commun.">
        <title>Thousands of microbial genomes shed light on interconnected biogeochemical processes in an aquifer system.</title>
        <authorList>
            <person name="Anantharaman K."/>
            <person name="Brown C.T."/>
            <person name="Hug L.A."/>
            <person name="Sharon I."/>
            <person name="Castelle C.J."/>
            <person name="Probst A.J."/>
            <person name="Thomas B.C."/>
            <person name="Singh A."/>
            <person name="Wilkins M.J."/>
            <person name="Karaoz U."/>
            <person name="Brodie E.L."/>
            <person name="Williams K.H."/>
            <person name="Hubbard S.S."/>
            <person name="Banfield J.F."/>
        </authorList>
    </citation>
    <scope>NUCLEOTIDE SEQUENCE [LARGE SCALE GENOMIC DNA]</scope>
</reference>
<dbReference type="EMBL" id="MFEI01000035">
    <property type="protein sequence ID" value="OGE80307.1"/>
    <property type="molecule type" value="Genomic_DNA"/>
</dbReference>
<dbReference type="AlphaFoldDB" id="A0A1F5NRM0"/>